<gene>
    <name evidence="1" type="ORF">FNZ56_05585</name>
</gene>
<dbReference type="Proteomes" id="UP000315891">
    <property type="component" value="Chromosome"/>
</dbReference>
<dbReference type="PANTHER" id="PTHR30441">
    <property type="entry name" value="DUF748 DOMAIN-CONTAINING PROTEIN"/>
    <property type="match status" value="1"/>
</dbReference>
<dbReference type="InterPro" id="IPR052894">
    <property type="entry name" value="AsmA-related"/>
</dbReference>
<evidence type="ECO:0000313" key="2">
    <source>
        <dbReference type="Proteomes" id="UP000315891"/>
    </source>
</evidence>
<keyword evidence="2" id="KW-1185">Reference proteome</keyword>
<dbReference type="PANTHER" id="PTHR30441:SF4">
    <property type="entry name" value="PROTEIN ASMA"/>
    <property type="match status" value="1"/>
</dbReference>
<dbReference type="AlphaFoldDB" id="A0A516V4B3"/>
<reference evidence="1 2" key="1">
    <citation type="submission" date="2019-07" db="EMBL/GenBank/DDBJ databases">
        <title>Lysobacter weifangensis sp. nov., isolated from bensulfuron-methyl contaminated farmland soil.</title>
        <authorList>
            <person name="Zhao H."/>
        </authorList>
    </citation>
    <scope>NUCLEOTIDE SEQUENCE [LARGE SCALE GENOMIC DNA]</scope>
    <source>
        <strain evidence="1 2">CC-Bw-6</strain>
    </source>
</reference>
<dbReference type="OrthoDB" id="5965899at2"/>
<evidence type="ECO:0008006" key="3">
    <source>
        <dbReference type="Google" id="ProtNLM"/>
    </source>
</evidence>
<name>A0A516V4B3_9GAMM</name>
<sequence>MNADAPARPHPRSGRPLRLVAILAALALALVLAVGWLLQPQRAVGFLLARVSSALGLEITASGAVEYRLRGTPQVVVRDLVAREPGATAPILRAQRVLLALPWSTIRARGNDLTVTRIELDAPVFDLPAFQHWQATRPPSETRVPTLTNGLRIRDGMVANDDWRIQGLAVDIAELHPERMLRMRVRGRYLDPPLSIPADLAIAVANPLRLAKGSASGVAGVGALDFAGDGWRVPSKVTLSGPLRLGKDSALVKPMAFGMAARYESASTKLPFVLGLHGPMSFNNATWRVVPMQAVLRGGDTMPDLRGRGSLSLGRQLRLHLGGEIAAWPAGWPALPPPLAQSNSPLPFALDYTGRMDLADVASLELQRDDTRFEGRFRTTDITAWANAETQGSPLPPLSGRLGTPRLDIAGATLEGVEVELDDPDLPPAKK</sequence>
<dbReference type="GO" id="GO:0005886">
    <property type="term" value="C:plasma membrane"/>
    <property type="evidence" value="ECO:0007669"/>
    <property type="project" value="TreeGrafter"/>
</dbReference>
<dbReference type="RefSeq" id="WP_143878893.1">
    <property type="nucleotide sequence ID" value="NZ_BAABLZ010000001.1"/>
</dbReference>
<protein>
    <recommendedName>
        <fullName evidence="3">AsmA family protein</fullName>
    </recommendedName>
</protein>
<organism evidence="1 2">
    <name type="scientific">Pseudoluteimonas lycopersici</name>
    <dbReference type="NCBI Taxonomy" id="1324796"/>
    <lineage>
        <taxon>Bacteria</taxon>
        <taxon>Pseudomonadati</taxon>
        <taxon>Pseudomonadota</taxon>
        <taxon>Gammaproteobacteria</taxon>
        <taxon>Lysobacterales</taxon>
        <taxon>Lysobacteraceae</taxon>
        <taxon>Pseudoluteimonas</taxon>
    </lineage>
</organism>
<proteinExistence type="predicted"/>
<dbReference type="GO" id="GO:0090313">
    <property type="term" value="P:regulation of protein targeting to membrane"/>
    <property type="evidence" value="ECO:0007669"/>
    <property type="project" value="TreeGrafter"/>
</dbReference>
<accession>A0A516V4B3</accession>
<evidence type="ECO:0000313" key="1">
    <source>
        <dbReference type="EMBL" id="QDQ73380.1"/>
    </source>
</evidence>
<dbReference type="EMBL" id="CP041742">
    <property type="protein sequence ID" value="QDQ73380.1"/>
    <property type="molecule type" value="Genomic_DNA"/>
</dbReference>